<dbReference type="Proteomes" id="UP000176413">
    <property type="component" value="Unassembled WGS sequence"/>
</dbReference>
<feature type="DNA-binding region" description="OmpR/PhoB-type" evidence="7">
    <location>
        <begin position="124"/>
        <end position="221"/>
    </location>
</feature>
<evidence type="ECO:0000256" key="5">
    <source>
        <dbReference type="ARBA" id="ARBA00023163"/>
    </source>
</evidence>
<dbReference type="GO" id="GO:0032993">
    <property type="term" value="C:protein-DNA complex"/>
    <property type="evidence" value="ECO:0007669"/>
    <property type="project" value="TreeGrafter"/>
</dbReference>
<keyword evidence="5" id="KW-0804">Transcription</keyword>
<evidence type="ECO:0000313" key="11">
    <source>
        <dbReference type="Proteomes" id="UP000176413"/>
    </source>
</evidence>
<dbReference type="GO" id="GO:0000976">
    <property type="term" value="F:transcription cis-regulatory region binding"/>
    <property type="evidence" value="ECO:0007669"/>
    <property type="project" value="TreeGrafter"/>
</dbReference>
<evidence type="ECO:0000259" key="8">
    <source>
        <dbReference type="PROSITE" id="PS50110"/>
    </source>
</evidence>
<proteinExistence type="predicted"/>
<evidence type="ECO:0000256" key="4">
    <source>
        <dbReference type="ARBA" id="ARBA00023125"/>
    </source>
</evidence>
<keyword evidence="1 6" id="KW-0597">Phosphoprotein</keyword>
<dbReference type="FunFam" id="1.10.10.10:FF:000005">
    <property type="entry name" value="Two-component system response regulator"/>
    <property type="match status" value="1"/>
</dbReference>
<dbReference type="EMBL" id="MFQA01000041">
    <property type="protein sequence ID" value="OGH68466.1"/>
    <property type="molecule type" value="Genomic_DNA"/>
</dbReference>
<evidence type="ECO:0000256" key="1">
    <source>
        <dbReference type="ARBA" id="ARBA00022553"/>
    </source>
</evidence>
<evidence type="ECO:0000313" key="10">
    <source>
        <dbReference type="EMBL" id="OGH68466.1"/>
    </source>
</evidence>
<dbReference type="SMART" id="SM00862">
    <property type="entry name" value="Trans_reg_C"/>
    <property type="match status" value="1"/>
</dbReference>
<dbReference type="Gene3D" id="3.40.50.2300">
    <property type="match status" value="1"/>
</dbReference>
<dbReference type="SUPFAM" id="SSF52172">
    <property type="entry name" value="CheY-like"/>
    <property type="match status" value="1"/>
</dbReference>
<dbReference type="GO" id="GO:0005829">
    <property type="term" value="C:cytosol"/>
    <property type="evidence" value="ECO:0007669"/>
    <property type="project" value="TreeGrafter"/>
</dbReference>
<name>A0A1F6MA07_9BACT</name>
<comment type="caution">
    <text evidence="10">The sequence shown here is derived from an EMBL/GenBank/DDBJ whole genome shotgun (WGS) entry which is preliminary data.</text>
</comment>
<dbReference type="InterPro" id="IPR011006">
    <property type="entry name" value="CheY-like_superfamily"/>
</dbReference>
<dbReference type="PANTHER" id="PTHR48111:SF1">
    <property type="entry name" value="TWO-COMPONENT RESPONSE REGULATOR ORR33"/>
    <property type="match status" value="1"/>
</dbReference>
<dbReference type="PANTHER" id="PTHR48111">
    <property type="entry name" value="REGULATOR OF RPOS"/>
    <property type="match status" value="1"/>
</dbReference>
<gene>
    <name evidence="10" type="ORF">A3D53_01595</name>
</gene>
<reference evidence="10 11" key="1">
    <citation type="journal article" date="2016" name="Nat. Commun.">
        <title>Thousands of microbial genomes shed light on interconnected biogeochemical processes in an aquifer system.</title>
        <authorList>
            <person name="Anantharaman K."/>
            <person name="Brown C.T."/>
            <person name="Hug L.A."/>
            <person name="Sharon I."/>
            <person name="Castelle C.J."/>
            <person name="Probst A.J."/>
            <person name="Thomas B.C."/>
            <person name="Singh A."/>
            <person name="Wilkins M.J."/>
            <person name="Karaoz U."/>
            <person name="Brodie E.L."/>
            <person name="Williams K.H."/>
            <person name="Hubbard S.S."/>
            <person name="Banfield J.F."/>
        </authorList>
    </citation>
    <scope>NUCLEOTIDE SEQUENCE [LARGE SCALE GENOMIC DNA]</scope>
</reference>
<dbReference type="Pfam" id="PF00072">
    <property type="entry name" value="Response_reg"/>
    <property type="match status" value="1"/>
</dbReference>
<dbReference type="GO" id="GO:0000156">
    <property type="term" value="F:phosphorelay response regulator activity"/>
    <property type="evidence" value="ECO:0007669"/>
    <property type="project" value="TreeGrafter"/>
</dbReference>
<dbReference type="InterPro" id="IPR036388">
    <property type="entry name" value="WH-like_DNA-bd_sf"/>
</dbReference>
<dbReference type="SMART" id="SM00448">
    <property type="entry name" value="REC"/>
    <property type="match status" value="1"/>
</dbReference>
<feature type="domain" description="OmpR/PhoB-type" evidence="9">
    <location>
        <begin position="124"/>
        <end position="221"/>
    </location>
</feature>
<dbReference type="PROSITE" id="PS50110">
    <property type="entry name" value="RESPONSE_REGULATORY"/>
    <property type="match status" value="1"/>
</dbReference>
<keyword evidence="3" id="KW-0805">Transcription regulation</keyword>
<accession>A0A1F6MA07</accession>
<protein>
    <submittedName>
        <fullName evidence="10">DNA-binding response regulator</fullName>
    </submittedName>
</protein>
<dbReference type="InterPro" id="IPR001789">
    <property type="entry name" value="Sig_transdc_resp-reg_receiver"/>
</dbReference>
<evidence type="ECO:0000256" key="7">
    <source>
        <dbReference type="PROSITE-ProRule" id="PRU01091"/>
    </source>
</evidence>
<feature type="domain" description="Response regulatory" evidence="8">
    <location>
        <begin position="2"/>
        <end position="116"/>
    </location>
</feature>
<dbReference type="AlphaFoldDB" id="A0A1F6MA07"/>
<dbReference type="Gene3D" id="6.10.250.690">
    <property type="match status" value="1"/>
</dbReference>
<dbReference type="Gene3D" id="1.10.10.10">
    <property type="entry name" value="Winged helix-like DNA-binding domain superfamily/Winged helix DNA-binding domain"/>
    <property type="match status" value="1"/>
</dbReference>
<keyword evidence="4 7" id="KW-0238">DNA-binding</keyword>
<dbReference type="InterPro" id="IPR001867">
    <property type="entry name" value="OmpR/PhoB-type_DNA-bd"/>
</dbReference>
<dbReference type="InterPro" id="IPR039420">
    <property type="entry name" value="WalR-like"/>
</dbReference>
<sequence>MNILIVEDDKETLDFLRDSLKAEGFVVDVAEDGNDGLYKARINSYDIVVLDIGLPNKDGRQIAAELRADGKCMPVLILSVKGEISTKAELFDIGADDYVVKPFSYIEFVARIRALLRRPKKLEGKILQIEDLVLDVRKHIVTRGKTQKYLAPKEFFLLEYLMRNEGKVLTRAEILEHVWDINADLFTNTVETHIVNLRKKLRQRNKRELIHTVSGTGYKIC</sequence>
<evidence type="ECO:0000256" key="6">
    <source>
        <dbReference type="PROSITE-ProRule" id="PRU00169"/>
    </source>
</evidence>
<dbReference type="PROSITE" id="PS51755">
    <property type="entry name" value="OMPR_PHOB"/>
    <property type="match status" value="1"/>
</dbReference>
<dbReference type="CDD" id="cd00383">
    <property type="entry name" value="trans_reg_C"/>
    <property type="match status" value="1"/>
</dbReference>
<keyword evidence="2" id="KW-0902">Two-component regulatory system</keyword>
<evidence type="ECO:0000259" key="9">
    <source>
        <dbReference type="PROSITE" id="PS51755"/>
    </source>
</evidence>
<feature type="modified residue" description="4-aspartylphosphate" evidence="6">
    <location>
        <position position="51"/>
    </location>
</feature>
<dbReference type="Pfam" id="PF00486">
    <property type="entry name" value="Trans_reg_C"/>
    <property type="match status" value="1"/>
</dbReference>
<dbReference type="GO" id="GO:0006355">
    <property type="term" value="P:regulation of DNA-templated transcription"/>
    <property type="evidence" value="ECO:0007669"/>
    <property type="project" value="InterPro"/>
</dbReference>
<organism evidence="10 11">
    <name type="scientific">Candidatus Magasanikbacteria bacterium RIFCSPHIGHO2_02_FULL_45_10</name>
    <dbReference type="NCBI Taxonomy" id="1798679"/>
    <lineage>
        <taxon>Bacteria</taxon>
        <taxon>Candidatus Magasanikiibacteriota</taxon>
    </lineage>
</organism>
<evidence type="ECO:0000256" key="2">
    <source>
        <dbReference type="ARBA" id="ARBA00023012"/>
    </source>
</evidence>
<evidence type="ECO:0000256" key="3">
    <source>
        <dbReference type="ARBA" id="ARBA00023015"/>
    </source>
</evidence>